<evidence type="ECO:0000256" key="5">
    <source>
        <dbReference type="ARBA" id="ARBA00023002"/>
    </source>
</evidence>
<evidence type="ECO:0000256" key="6">
    <source>
        <dbReference type="RuleBase" id="RU361277"/>
    </source>
</evidence>
<keyword evidence="3 6" id="KW-0479">Metal-binding</keyword>
<dbReference type="InterPro" id="IPR002328">
    <property type="entry name" value="ADH_Zn_CS"/>
</dbReference>
<feature type="domain" description="Alcohol dehydrogenase-like N-terminal" evidence="8">
    <location>
        <begin position="23"/>
        <end position="132"/>
    </location>
</feature>
<evidence type="ECO:0000256" key="3">
    <source>
        <dbReference type="ARBA" id="ARBA00022723"/>
    </source>
</evidence>
<dbReference type="InterPro" id="IPR011032">
    <property type="entry name" value="GroES-like_sf"/>
</dbReference>
<dbReference type="Gene3D" id="3.90.180.10">
    <property type="entry name" value="Medium-chain alcohol dehydrogenases, catalytic domain"/>
    <property type="match status" value="1"/>
</dbReference>
<evidence type="ECO:0000259" key="8">
    <source>
        <dbReference type="Pfam" id="PF08240"/>
    </source>
</evidence>
<evidence type="ECO:0000256" key="2">
    <source>
        <dbReference type="ARBA" id="ARBA00008072"/>
    </source>
</evidence>
<evidence type="ECO:0000313" key="9">
    <source>
        <dbReference type="EMBL" id="GAA2042751.1"/>
    </source>
</evidence>
<dbReference type="PROSITE" id="PS00059">
    <property type="entry name" value="ADH_ZINC"/>
    <property type="match status" value="1"/>
</dbReference>
<comment type="similarity">
    <text evidence="2 6">Belongs to the zinc-containing alcohol dehydrogenase family.</text>
</comment>
<dbReference type="InterPro" id="IPR013149">
    <property type="entry name" value="ADH-like_C"/>
</dbReference>
<comment type="caution">
    <text evidence="9">The sequence shown here is derived from an EMBL/GenBank/DDBJ whole genome shotgun (WGS) entry which is preliminary data.</text>
</comment>
<comment type="cofactor">
    <cofactor evidence="1 6">
        <name>Zn(2+)</name>
        <dbReference type="ChEBI" id="CHEBI:29105"/>
    </cofactor>
</comment>
<dbReference type="SUPFAM" id="SSF50129">
    <property type="entry name" value="GroES-like"/>
    <property type="match status" value="1"/>
</dbReference>
<feature type="domain" description="Alcohol dehydrogenase-like C-terminal" evidence="7">
    <location>
        <begin position="170"/>
        <end position="295"/>
    </location>
</feature>
<dbReference type="RefSeq" id="WP_344376569.1">
    <property type="nucleotide sequence ID" value="NZ_BAAAPW010000005.1"/>
</dbReference>
<sequence length="339" mass="35473">MLAVVFGADGERVEERPEPVPAADEVLLRVEYCGICGSDLHAGEPDFRVGVVMGHEFSGTVVGTGRDVEGFSAGDRVVVNPNGDVCGRCAACVRGEVNLCANLWDTVVGLARDGGLAPYAAVRAQTLHRLPEQVDLAAGALVEPLAVALRTVRNSGIPVGEQAVVFGGGPIGLLVTSVLRAAGASRITVIEPNPTRREKALAQGATDVVDPYSTPVGEAFADPAVAPRFAFECSGVPQLVGEAVKALAPRGVLTVTGYSRRPPEFDAADLLFKEITIRGSFIYVSEFRDAIELLARGRVDVSALISGVVPVADADEAFSAMRSSPEAVKHLISDHHSTV</sequence>
<keyword evidence="5" id="KW-0560">Oxidoreductase</keyword>
<dbReference type="PANTHER" id="PTHR43161">
    <property type="entry name" value="SORBITOL DEHYDROGENASE"/>
    <property type="match status" value="1"/>
</dbReference>
<proteinExistence type="inferred from homology"/>
<dbReference type="InterPro" id="IPR036291">
    <property type="entry name" value="NAD(P)-bd_dom_sf"/>
</dbReference>
<keyword evidence="4 6" id="KW-0862">Zinc</keyword>
<organism evidence="9 10">
    <name type="scientific">Agromyces tropicus</name>
    <dbReference type="NCBI Taxonomy" id="555371"/>
    <lineage>
        <taxon>Bacteria</taxon>
        <taxon>Bacillati</taxon>
        <taxon>Actinomycetota</taxon>
        <taxon>Actinomycetes</taxon>
        <taxon>Micrococcales</taxon>
        <taxon>Microbacteriaceae</taxon>
        <taxon>Agromyces</taxon>
    </lineage>
</organism>
<gene>
    <name evidence="9" type="ORF">GCM10009819_31540</name>
</gene>
<dbReference type="PANTHER" id="PTHR43161:SF23">
    <property type="entry name" value="(R,R)-BUTANEDIOL DEHYDROGENASE-RELATED"/>
    <property type="match status" value="1"/>
</dbReference>
<evidence type="ECO:0000313" key="10">
    <source>
        <dbReference type="Proteomes" id="UP001501196"/>
    </source>
</evidence>
<keyword evidence="10" id="KW-1185">Reference proteome</keyword>
<reference evidence="9 10" key="1">
    <citation type="journal article" date="2019" name="Int. J. Syst. Evol. Microbiol.">
        <title>The Global Catalogue of Microorganisms (GCM) 10K type strain sequencing project: providing services to taxonomists for standard genome sequencing and annotation.</title>
        <authorList>
            <consortium name="The Broad Institute Genomics Platform"/>
            <consortium name="The Broad Institute Genome Sequencing Center for Infectious Disease"/>
            <person name="Wu L."/>
            <person name="Ma J."/>
        </authorList>
    </citation>
    <scope>NUCLEOTIDE SEQUENCE [LARGE SCALE GENOMIC DNA]</scope>
    <source>
        <strain evidence="9 10">JCM 15672</strain>
    </source>
</reference>
<accession>A0ABN2UU02</accession>
<evidence type="ECO:0000259" key="7">
    <source>
        <dbReference type="Pfam" id="PF00107"/>
    </source>
</evidence>
<dbReference type="EMBL" id="BAAAPW010000005">
    <property type="protein sequence ID" value="GAA2042751.1"/>
    <property type="molecule type" value="Genomic_DNA"/>
</dbReference>
<evidence type="ECO:0000256" key="4">
    <source>
        <dbReference type="ARBA" id="ARBA00022833"/>
    </source>
</evidence>
<protein>
    <submittedName>
        <fullName evidence="9">Zinc-dependent alcohol dehydrogenase family protein</fullName>
    </submittedName>
</protein>
<dbReference type="SUPFAM" id="SSF51735">
    <property type="entry name" value="NAD(P)-binding Rossmann-fold domains"/>
    <property type="match status" value="1"/>
</dbReference>
<dbReference type="Gene3D" id="3.40.50.720">
    <property type="entry name" value="NAD(P)-binding Rossmann-like Domain"/>
    <property type="match status" value="1"/>
</dbReference>
<name>A0ABN2UU02_9MICO</name>
<dbReference type="InterPro" id="IPR013154">
    <property type="entry name" value="ADH-like_N"/>
</dbReference>
<dbReference type="Proteomes" id="UP001501196">
    <property type="component" value="Unassembled WGS sequence"/>
</dbReference>
<evidence type="ECO:0000256" key="1">
    <source>
        <dbReference type="ARBA" id="ARBA00001947"/>
    </source>
</evidence>
<dbReference type="Pfam" id="PF00107">
    <property type="entry name" value="ADH_zinc_N"/>
    <property type="match status" value="1"/>
</dbReference>
<dbReference type="Pfam" id="PF08240">
    <property type="entry name" value="ADH_N"/>
    <property type="match status" value="1"/>
</dbReference>